<dbReference type="Gene3D" id="3.40.80.10">
    <property type="entry name" value="Peptidoglycan recognition protein-like"/>
    <property type="match status" value="1"/>
</dbReference>
<dbReference type="EMBL" id="PRDK01000003">
    <property type="protein sequence ID" value="MBE8712894.1"/>
    <property type="molecule type" value="Genomic_DNA"/>
</dbReference>
<dbReference type="InterPro" id="IPR036505">
    <property type="entry name" value="Amidase/PGRP_sf"/>
</dbReference>
<dbReference type="PROSITE" id="PS51257">
    <property type="entry name" value="PROKAR_LIPOPROTEIN"/>
    <property type="match status" value="1"/>
</dbReference>
<proteinExistence type="predicted"/>
<evidence type="ECO:0000259" key="5">
    <source>
        <dbReference type="SMART" id="SM00644"/>
    </source>
</evidence>
<dbReference type="GO" id="GO:0071555">
    <property type="term" value="P:cell wall organization"/>
    <property type="evidence" value="ECO:0007669"/>
    <property type="project" value="UniProtKB-KW"/>
</dbReference>
<dbReference type="InterPro" id="IPR051206">
    <property type="entry name" value="NAMLAA_amidase_2"/>
</dbReference>
<dbReference type="GO" id="GO:0009254">
    <property type="term" value="P:peptidoglycan turnover"/>
    <property type="evidence" value="ECO:0007669"/>
    <property type="project" value="TreeGrafter"/>
</dbReference>
<evidence type="ECO:0000256" key="3">
    <source>
        <dbReference type="ARBA" id="ARBA00022801"/>
    </source>
</evidence>
<evidence type="ECO:0000256" key="2">
    <source>
        <dbReference type="ARBA" id="ARBA00011901"/>
    </source>
</evidence>
<protein>
    <recommendedName>
        <fullName evidence="2">N-acetylmuramoyl-L-alanine amidase</fullName>
        <ecNumber evidence="2">3.5.1.28</ecNumber>
    </recommendedName>
</protein>
<feature type="domain" description="N-acetylmuramoyl-L-alanine amidase" evidence="5">
    <location>
        <begin position="96"/>
        <end position="227"/>
    </location>
</feature>
<dbReference type="InterPro" id="IPR002502">
    <property type="entry name" value="Amidase_domain"/>
</dbReference>
<gene>
    <name evidence="6" type="ORF">C4F49_04310</name>
</gene>
<dbReference type="CDD" id="cd06583">
    <property type="entry name" value="PGRP"/>
    <property type="match status" value="1"/>
</dbReference>
<accession>A0A928UYG9</accession>
<name>A0A928UYG9_9SPHI</name>
<dbReference type="EC" id="3.5.1.28" evidence="2"/>
<evidence type="ECO:0000313" key="7">
    <source>
        <dbReference type="Proteomes" id="UP000616201"/>
    </source>
</evidence>
<sequence length="307" mass="34717">MIKKFYFLLFVLWSAIAIVGCAPKNKYAKTNKIYTNTAKEVASIIVQPLPVPAKVEEEVDTVVENTVEFPTVVPPTPEERASALQNKGRRTDLSWVGAIHFDVRKPTYVIIHHTAQNSLDQTIRTFTLEHTKVSAHYVIGRDGQVVQMLNDYLRGWHAGKSKWGSITDLNSVSLGIELDNNGREPFPDSQINALINLLDTLKKNYDIPQTNFIGHSDIAPSRKDDPSVLFPWKTLAERGFGIWYNESFLTTPPANFNPVDALRIIGYDTSNLGAAIVAFKRKFIKNDLTPELTLYDKSVLYDLYRKY</sequence>
<reference evidence="6" key="1">
    <citation type="submission" date="2018-02" db="EMBL/GenBank/DDBJ databases">
        <authorList>
            <person name="Vasarhelyi B.M."/>
            <person name="Deshmukh S."/>
            <person name="Balint B."/>
            <person name="Kukolya J."/>
        </authorList>
    </citation>
    <scope>NUCLEOTIDE SEQUENCE</scope>
    <source>
        <strain evidence="6">KB22</strain>
    </source>
</reference>
<dbReference type="GO" id="GO:0008745">
    <property type="term" value="F:N-acetylmuramoyl-L-alanine amidase activity"/>
    <property type="evidence" value="ECO:0007669"/>
    <property type="project" value="UniProtKB-EC"/>
</dbReference>
<organism evidence="6 7">
    <name type="scientific">Sphingobacterium hungaricum</name>
    <dbReference type="NCBI Taxonomy" id="2082723"/>
    <lineage>
        <taxon>Bacteria</taxon>
        <taxon>Pseudomonadati</taxon>
        <taxon>Bacteroidota</taxon>
        <taxon>Sphingobacteriia</taxon>
        <taxon>Sphingobacteriales</taxon>
        <taxon>Sphingobacteriaceae</taxon>
        <taxon>Sphingobacterium</taxon>
    </lineage>
</organism>
<dbReference type="SUPFAM" id="SSF55846">
    <property type="entry name" value="N-acetylmuramoyl-L-alanine amidase-like"/>
    <property type="match status" value="1"/>
</dbReference>
<dbReference type="RefSeq" id="WP_196935830.1">
    <property type="nucleotide sequence ID" value="NZ_MU158698.1"/>
</dbReference>
<dbReference type="GO" id="GO:0019867">
    <property type="term" value="C:outer membrane"/>
    <property type="evidence" value="ECO:0007669"/>
    <property type="project" value="TreeGrafter"/>
</dbReference>
<evidence type="ECO:0000256" key="1">
    <source>
        <dbReference type="ARBA" id="ARBA00001561"/>
    </source>
</evidence>
<keyword evidence="7" id="KW-1185">Reference proteome</keyword>
<dbReference type="PANTHER" id="PTHR30417">
    <property type="entry name" value="N-ACETYLMURAMOYL-L-ALANINE AMIDASE AMID"/>
    <property type="match status" value="1"/>
</dbReference>
<evidence type="ECO:0000313" key="6">
    <source>
        <dbReference type="EMBL" id="MBE8712894.1"/>
    </source>
</evidence>
<comment type="catalytic activity">
    <reaction evidence="1">
        <text>Hydrolyzes the link between N-acetylmuramoyl residues and L-amino acid residues in certain cell-wall glycopeptides.</text>
        <dbReference type="EC" id="3.5.1.28"/>
    </reaction>
</comment>
<dbReference type="SMART" id="SM00644">
    <property type="entry name" value="Ami_2"/>
    <property type="match status" value="1"/>
</dbReference>
<evidence type="ECO:0000256" key="4">
    <source>
        <dbReference type="ARBA" id="ARBA00023316"/>
    </source>
</evidence>
<dbReference type="PANTHER" id="PTHR30417:SF1">
    <property type="entry name" value="N-ACETYLMURAMOYL-L-ALANINE AMIDASE AMID"/>
    <property type="match status" value="1"/>
</dbReference>
<dbReference type="AlphaFoldDB" id="A0A928UYG9"/>
<dbReference type="GO" id="GO:0009253">
    <property type="term" value="P:peptidoglycan catabolic process"/>
    <property type="evidence" value="ECO:0007669"/>
    <property type="project" value="InterPro"/>
</dbReference>
<dbReference type="Proteomes" id="UP000616201">
    <property type="component" value="Unassembled WGS sequence"/>
</dbReference>
<keyword evidence="4" id="KW-0961">Cell wall biogenesis/degradation</keyword>
<comment type="caution">
    <text evidence="6">The sequence shown here is derived from an EMBL/GenBank/DDBJ whole genome shotgun (WGS) entry which is preliminary data.</text>
</comment>
<keyword evidence="3" id="KW-0378">Hydrolase</keyword>
<dbReference type="Pfam" id="PF01510">
    <property type="entry name" value="Amidase_2"/>
    <property type="match status" value="1"/>
</dbReference>